<dbReference type="PRINTS" id="PR00625">
    <property type="entry name" value="JDOMAIN"/>
</dbReference>
<name>A0A1G6CC28_9BACT</name>
<protein>
    <submittedName>
        <fullName evidence="3">Molecular chaperone DnaJ</fullName>
    </submittedName>
</protein>
<organism evidence="3 4">
    <name type="scientific">Desulfonatronum thiosulfatophilum</name>
    <dbReference type="NCBI Taxonomy" id="617002"/>
    <lineage>
        <taxon>Bacteria</taxon>
        <taxon>Pseudomonadati</taxon>
        <taxon>Thermodesulfobacteriota</taxon>
        <taxon>Desulfovibrionia</taxon>
        <taxon>Desulfovibrionales</taxon>
        <taxon>Desulfonatronaceae</taxon>
        <taxon>Desulfonatronum</taxon>
    </lineage>
</organism>
<reference evidence="3 4" key="1">
    <citation type="submission" date="2016-10" db="EMBL/GenBank/DDBJ databases">
        <authorList>
            <person name="de Groot N.N."/>
        </authorList>
    </citation>
    <scope>NUCLEOTIDE SEQUENCE [LARGE SCALE GENOMIC DNA]</scope>
    <source>
        <strain evidence="3 4">ASO4-2</strain>
    </source>
</reference>
<proteinExistence type="predicted"/>
<evidence type="ECO:0000256" key="1">
    <source>
        <dbReference type="SAM" id="MobiDB-lite"/>
    </source>
</evidence>
<feature type="compositionally biased region" description="Basic and acidic residues" evidence="1">
    <location>
        <begin position="74"/>
        <end position="104"/>
    </location>
</feature>
<dbReference type="AlphaFoldDB" id="A0A1G6CC28"/>
<dbReference type="CDD" id="cd06257">
    <property type="entry name" value="DnaJ"/>
    <property type="match status" value="1"/>
</dbReference>
<gene>
    <name evidence="3" type="ORF">SAMN05660653_01476</name>
</gene>
<feature type="region of interest" description="Disordered" evidence="1">
    <location>
        <begin position="59"/>
        <end position="104"/>
    </location>
</feature>
<sequence length="262" mass="30187">MSLDLSYKILQVAPNAGLEEVKKAFRRLAFAYHPDLHPDMPEASRRFQELNEAYIKVSRHLGNQPEASRTTPPPRRESPGATSKDRTSAKESFGKARYADRETAHSRYRRQAAYQREDLLKDLLKDPFARQVYEDIYSRVRGTGQGKPGESAEEHAKKVLRVEWGTRKLELDLSKSIRTRLQDWFRHQLDDHQTISFPRNQLLPGKTVRIQIQQGWRGPAATLEINLPPDFAPSKPIRLKGKGRKIGPWQGDLYLRIVPRDS</sequence>
<dbReference type="PROSITE" id="PS50076">
    <property type="entry name" value="DNAJ_2"/>
    <property type="match status" value="1"/>
</dbReference>
<dbReference type="Proteomes" id="UP000198771">
    <property type="component" value="Unassembled WGS sequence"/>
</dbReference>
<keyword evidence="4" id="KW-1185">Reference proteome</keyword>
<dbReference type="Gene3D" id="1.10.287.110">
    <property type="entry name" value="DnaJ domain"/>
    <property type="match status" value="1"/>
</dbReference>
<evidence type="ECO:0000313" key="3">
    <source>
        <dbReference type="EMBL" id="SDB30440.1"/>
    </source>
</evidence>
<evidence type="ECO:0000313" key="4">
    <source>
        <dbReference type="Proteomes" id="UP000198771"/>
    </source>
</evidence>
<dbReference type="PANTHER" id="PTHR43948:SF10">
    <property type="entry name" value="MRJ, ISOFORM E"/>
    <property type="match status" value="1"/>
</dbReference>
<dbReference type="Pfam" id="PF00226">
    <property type="entry name" value="DnaJ"/>
    <property type="match status" value="1"/>
</dbReference>
<dbReference type="SMART" id="SM00271">
    <property type="entry name" value="DnaJ"/>
    <property type="match status" value="1"/>
</dbReference>
<accession>A0A1G6CC28</accession>
<dbReference type="InterPro" id="IPR001623">
    <property type="entry name" value="DnaJ_domain"/>
</dbReference>
<evidence type="ECO:0000259" key="2">
    <source>
        <dbReference type="PROSITE" id="PS50076"/>
    </source>
</evidence>
<dbReference type="Gene3D" id="2.60.260.20">
    <property type="entry name" value="Urease metallochaperone UreE, N-terminal domain"/>
    <property type="match status" value="1"/>
</dbReference>
<dbReference type="EMBL" id="FMXO01000007">
    <property type="protein sequence ID" value="SDB30440.1"/>
    <property type="molecule type" value="Genomic_DNA"/>
</dbReference>
<dbReference type="SUPFAM" id="SSF46565">
    <property type="entry name" value="Chaperone J-domain"/>
    <property type="match status" value="1"/>
</dbReference>
<dbReference type="PANTHER" id="PTHR43948">
    <property type="entry name" value="DNAJ HOMOLOG SUBFAMILY B"/>
    <property type="match status" value="1"/>
</dbReference>
<dbReference type="InterPro" id="IPR036869">
    <property type="entry name" value="J_dom_sf"/>
</dbReference>
<dbReference type="STRING" id="617002.SAMN05660653_01476"/>
<feature type="domain" description="J" evidence="2">
    <location>
        <begin position="5"/>
        <end position="62"/>
    </location>
</feature>